<dbReference type="InterPro" id="IPR044736">
    <property type="entry name" value="Gid1/RanBPM/SPLA_SPRY"/>
</dbReference>
<dbReference type="InterPro" id="IPR050618">
    <property type="entry name" value="Ubq-SigPath_Reg"/>
</dbReference>
<dbReference type="Proteomes" id="UP001632037">
    <property type="component" value="Unassembled WGS sequence"/>
</dbReference>
<evidence type="ECO:0000259" key="1">
    <source>
        <dbReference type="PROSITE" id="PS50188"/>
    </source>
</evidence>
<evidence type="ECO:0000313" key="2">
    <source>
        <dbReference type="EMBL" id="KAL3673686.1"/>
    </source>
</evidence>
<comment type="caution">
    <text evidence="2">The sequence shown here is derived from an EMBL/GenBank/DDBJ whole genome shotgun (WGS) entry which is preliminary data.</text>
</comment>
<keyword evidence="3" id="KW-1185">Reference proteome</keyword>
<dbReference type="EMBL" id="JBIMZQ010000002">
    <property type="protein sequence ID" value="KAL3673686.1"/>
    <property type="molecule type" value="Genomic_DNA"/>
</dbReference>
<dbReference type="SUPFAM" id="SSF49899">
    <property type="entry name" value="Concanavalin A-like lectins/glucanases"/>
    <property type="match status" value="1"/>
</dbReference>
<dbReference type="InterPro" id="IPR043136">
    <property type="entry name" value="B30.2/SPRY_sf"/>
</dbReference>
<dbReference type="InterPro" id="IPR001870">
    <property type="entry name" value="B30.2/SPRY"/>
</dbReference>
<dbReference type="AlphaFoldDB" id="A0ABD3G4U0"/>
<protein>
    <recommendedName>
        <fullName evidence="1">B30.2/SPRY domain-containing protein</fullName>
    </recommendedName>
</protein>
<proteinExistence type="predicted"/>
<dbReference type="SMART" id="SM00449">
    <property type="entry name" value="SPRY"/>
    <property type="match status" value="1"/>
</dbReference>
<evidence type="ECO:0000313" key="3">
    <source>
        <dbReference type="Proteomes" id="UP001632037"/>
    </source>
</evidence>
<feature type="domain" description="B30.2/SPRY" evidence="1">
    <location>
        <begin position="12"/>
        <end position="231"/>
    </location>
</feature>
<dbReference type="InterPro" id="IPR003877">
    <property type="entry name" value="SPRY_dom"/>
</dbReference>
<accession>A0ABD3G4U0</accession>
<dbReference type="PROSITE" id="PS50188">
    <property type="entry name" value="B302_SPRY"/>
    <property type="match status" value="1"/>
</dbReference>
<dbReference type="CDD" id="cd12885">
    <property type="entry name" value="SPRY_RanBP_like"/>
    <property type="match status" value="1"/>
</dbReference>
<dbReference type="Gene3D" id="2.60.120.920">
    <property type="match status" value="1"/>
</dbReference>
<dbReference type="PANTHER" id="PTHR12864">
    <property type="entry name" value="RAN BINDING PROTEIN 9-RELATED"/>
    <property type="match status" value="1"/>
</dbReference>
<organism evidence="2 3">
    <name type="scientific">Phytophthora oleae</name>
    <dbReference type="NCBI Taxonomy" id="2107226"/>
    <lineage>
        <taxon>Eukaryota</taxon>
        <taxon>Sar</taxon>
        <taxon>Stramenopiles</taxon>
        <taxon>Oomycota</taxon>
        <taxon>Peronosporomycetes</taxon>
        <taxon>Peronosporales</taxon>
        <taxon>Peronosporaceae</taxon>
        <taxon>Phytophthora</taxon>
    </lineage>
</organism>
<gene>
    <name evidence="2" type="ORF">V7S43_001384</name>
</gene>
<sequence length="244" mass="27126">MDIRETKRSWGYSDTRHRIVPLNEKKSEGQHGVGIATTFAFNGKRFGKDRSVRANVPFPSSFYVAVFKQRVQGASGKEELFVYRIGATSSGYFEISIADPISRPSPHETRNGRVQMTAIGLVRSNFPLVGKQPGWALPSFGYHGDNGKLYSAFPWKPFGPRFGVSDTVGCGIRRSTHNQQVFFTHNGNDITSPYLPGAGCYIPCDKGHEWFPAVGLDSPNTIHVNFGQQPFKHDHLIGKLCIHV</sequence>
<name>A0ABD3G4U0_9STRA</name>
<reference evidence="2 3" key="1">
    <citation type="submission" date="2024-09" db="EMBL/GenBank/DDBJ databases">
        <title>Genome sequencing and assembly of Phytophthora oleae, isolate VK10A, causative agent of rot of olive drupes.</title>
        <authorList>
            <person name="Conti Taguali S."/>
            <person name="Riolo M."/>
            <person name="La Spada F."/>
            <person name="Cacciola S.O."/>
            <person name="Dionisio G."/>
        </authorList>
    </citation>
    <scope>NUCLEOTIDE SEQUENCE [LARGE SCALE GENOMIC DNA]</scope>
    <source>
        <strain evidence="2 3">VK10A</strain>
    </source>
</reference>
<dbReference type="InterPro" id="IPR013320">
    <property type="entry name" value="ConA-like_dom_sf"/>
</dbReference>
<dbReference type="Pfam" id="PF00622">
    <property type="entry name" value="SPRY"/>
    <property type="match status" value="1"/>
</dbReference>